<dbReference type="GO" id="GO:0016787">
    <property type="term" value="F:hydrolase activity"/>
    <property type="evidence" value="ECO:0007669"/>
    <property type="project" value="UniProtKB-KW"/>
</dbReference>
<proteinExistence type="predicted"/>
<dbReference type="RefSeq" id="WP_314799291.1">
    <property type="nucleotide sequence ID" value="NZ_CP130319.1"/>
</dbReference>
<dbReference type="InterPro" id="IPR024775">
    <property type="entry name" value="DinB-like"/>
</dbReference>
<dbReference type="EMBL" id="CP130319">
    <property type="protein sequence ID" value="WNR44070.1"/>
    <property type="molecule type" value="Genomic_DNA"/>
</dbReference>
<keyword evidence="2" id="KW-0378">Hydrolase</keyword>
<dbReference type="InterPro" id="IPR034660">
    <property type="entry name" value="DinB/YfiT-like"/>
</dbReference>
<sequence>MDLSIYLQDFKEQQNPSFEEIQLWIQEIEKAPRLIKSSVVDLQDEQLDKSYREGGWTIRQIVHHMADSNLNAYWRFKRTLTEESPLIPSYNQNKLAELVDYKEPIDESVQLIEIIYARFLILLRKMEPSDYKRTMNSEYFGVMSLEKALQRYVWHDRHHLAQIELAKVNGC</sequence>
<dbReference type="Proteomes" id="UP001304650">
    <property type="component" value="Chromosome"/>
</dbReference>
<keyword evidence="3" id="KW-1185">Reference proteome</keyword>
<evidence type="ECO:0000259" key="1">
    <source>
        <dbReference type="Pfam" id="PF12867"/>
    </source>
</evidence>
<accession>A0AA96LLQ5</accession>
<feature type="domain" description="DinB-like" evidence="1">
    <location>
        <begin position="28"/>
        <end position="163"/>
    </location>
</feature>
<dbReference type="Pfam" id="PF12867">
    <property type="entry name" value="DinB_2"/>
    <property type="match status" value="1"/>
</dbReference>
<gene>
    <name evidence="2" type="ORF">MJB10_23715</name>
</gene>
<organism evidence="2 3">
    <name type="scientific">Paenibacillus roseopurpureus</name>
    <dbReference type="NCBI Taxonomy" id="2918901"/>
    <lineage>
        <taxon>Bacteria</taxon>
        <taxon>Bacillati</taxon>
        <taxon>Bacillota</taxon>
        <taxon>Bacilli</taxon>
        <taxon>Bacillales</taxon>
        <taxon>Paenibacillaceae</taxon>
        <taxon>Paenibacillus</taxon>
    </lineage>
</organism>
<dbReference type="KEGG" id="proo:MJB10_23715"/>
<name>A0AA96LLQ5_9BACL</name>
<dbReference type="SUPFAM" id="SSF109854">
    <property type="entry name" value="DinB/YfiT-like putative metalloenzymes"/>
    <property type="match status" value="1"/>
</dbReference>
<evidence type="ECO:0000313" key="2">
    <source>
        <dbReference type="EMBL" id="WNR44070.1"/>
    </source>
</evidence>
<evidence type="ECO:0000313" key="3">
    <source>
        <dbReference type="Proteomes" id="UP001304650"/>
    </source>
</evidence>
<dbReference type="AlphaFoldDB" id="A0AA96LLQ5"/>
<protein>
    <submittedName>
        <fullName evidence="2">Metal-dependent hydrolase</fullName>
    </submittedName>
</protein>
<dbReference type="NCBIfam" id="NF009807">
    <property type="entry name" value="PRK13291.1"/>
    <property type="match status" value="1"/>
</dbReference>
<dbReference type="Gene3D" id="1.20.120.450">
    <property type="entry name" value="dinb family like domain"/>
    <property type="match status" value="1"/>
</dbReference>
<reference evidence="2" key="1">
    <citation type="submission" date="2022-02" db="EMBL/GenBank/DDBJ databases">
        <title>Paenibacillus sp. MBLB1832 Whole Genome Shotgun Sequencing.</title>
        <authorList>
            <person name="Hwang C.Y."/>
            <person name="Cho E.-S."/>
            <person name="Seo M.-J."/>
        </authorList>
    </citation>
    <scope>NUCLEOTIDE SEQUENCE</scope>
    <source>
        <strain evidence="2">MBLB1832</strain>
    </source>
</reference>